<proteinExistence type="predicted"/>
<dbReference type="Proteomes" id="UP000765509">
    <property type="component" value="Unassembled WGS sequence"/>
</dbReference>
<evidence type="ECO:0000313" key="2">
    <source>
        <dbReference type="EMBL" id="MBW0468161.1"/>
    </source>
</evidence>
<evidence type="ECO:0000256" key="1">
    <source>
        <dbReference type="SAM" id="MobiDB-lite"/>
    </source>
</evidence>
<accession>A0A9Q3GI08</accession>
<keyword evidence="3" id="KW-1185">Reference proteome</keyword>
<reference evidence="2" key="1">
    <citation type="submission" date="2021-03" db="EMBL/GenBank/DDBJ databases">
        <title>Draft genome sequence of rust myrtle Austropuccinia psidii MF-1, a brazilian biotype.</title>
        <authorList>
            <person name="Quecine M.C."/>
            <person name="Pachon D.M.R."/>
            <person name="Bonatelli M.L."/>
            <person name="Correr F.H."/>
            <person name="Franceschini L.M."/>
            <person name="Leite T.F."/>
            <person name="Margarido G.R.A."/>
            <person name="Almeida C.A."/>
            <person name="Ferrarezi J.A."/>
            <person name="Labate C.A."/>
        </authorList>
    </citation>
    <scope>NUCLEOTIDE SEQUENCE</scope>
    <source>
        <strain evidence="2">MF-1</strain>
    </source>
</reference>
<dbReference type="AlphaFoldDB" id="A0A9Q3GI08"/>
<protein>
    <submittedName>
        <fullName evidence="2">Uncharacterized protein</fullName>
    </submittedName>
</protein>
<comment type="caution">
    <text evidence="2">The sequence shown here is derived from an EMBL/GenBank/DDBJ whole genome shotgun (WGS) entry which is preliminary data.</text>
</comment>
<dbReference type="EMBL" id="AVOT02001788">
    <property type="protein sequence ID" value="MBW0468161.1"/>
    <property type="molecule type" value="Genomic_DNA"/>
</dbReference>
<name>A0A9Q3GI08_9BASI</name>
<gene>
    <name evidence="2" type="ORF">O181_007876</name>
</gene>
<feature type="compositionally biased region" description="Polar residues" evidence="1">
    <location>
        <begin position="74"/>
        <end position="93"/>
    </location>
</feature>
<sequence length="100" mass="11502">MENKQFNLASCWEELGARFQKICLREISFKDLIKITEIWNLNKQFKLLKESGAKIRKNEATIQDRDEQLIQKESILNPSGSQGVDQPNSQVASHHSESSK</sequence>
<evidence type="ECO:0000313" key="3">
    <source>
        <dbReference type="Proteomes" id="UP000765509"/>
    </source>
</evidence>
<feature type="region of interest" description="Disordered" evidence="1">
    <location>
        <begin position="74"/>
        <end position="100"/>
    </location>
</feature>
<organism evidence="2 3">
    <name type="scientific">Austropuccinia psidii MF-1</name>
    <dbReference type="NCBI Taxonomy" id="1389203"/>
    <lineage>
        <taxon>Eukaryota</taxon>
        <taxon>Fungi</taxon>
        <taxon>Dikarya</taxon>
        <taxon>Basidiomycota</taxon>
        <taxon>Pucciniomycotina</taxon>
        <taxon>Pucciniomycetes</taxon>
        <taxon>Pucciniales</taxon>
        <taxon>Sphaerophragmiaceae</taxon>
        <taxon>Austropuccinia</taxon>
    </lineage>
</organism>